<name>A0A067BP51_SAPPC</name>
<evidence type="ECO:0000313" key="2">
    <source>
        <dbReference type="EMBL" id="KDO16482.1"/>
    </source>
</evidence>
<sequence>MPMLPLPNVSPRVQTTYTFASDSSCATRGSSCRALAVVLLLLLPAITHCCGALALVLLLRSFSCCARPHVRSCARALRRCRPLLRPSPSTRAAAATSAARGRFSFSCLRCFVVALPA</sequence>
<protein>
    <submittedName>
        <fullName evidence="2">Uncharacterized protein</fullName>
    </submittedName>
</protein>
<keyword evidence="1" id="KW-0812">Transmembrane</keyword>
<dbReference type="Proteomes" id="UP000030745">
    <property type="component" value="Unassembled WGS sequence"/>
</dbReference>
<reference evidence="2 3" key="1">
    <citation type="journal article" date="2013" name="PLoS Genet.">
        <title>Distinctive expansion of potential virulence genes in the genome of the oomycete fish pathogen Saprolegnia parasitica.</title>
        <authorList>
            <person name="Jiang R.H."/>
            <person name="de Bruijn I."/>
            <person name="Haas B.J."/>
            <person name="Belmonte R."/>
            <person name="Lobach L."/>
            <person name="Christie J."/>
            <person name="van den Ackerveken G."/>
            <person name="Bottin A."/>
            <person name="Bulone V."/>
            <person name="Diaz-Moreno S.M."/>
            <person name="Dumas B."/>
            <person name="Fan L."/>
            <person name="Gaulin E."/>
            <person name="Govers F."/>
            <person name="Grenville-Briggs L.J."/>
            <person name="Horner N.R."/>
            <person name="Levin J.Z."/>
            <person name="Mammella M."/>
            <person name="Meijer H.J."/>
            <person name="Morris P."/>
            <person name="Nusbaum C."/>
            <person name="Oome S."/>
            <person name="Phillips A.J."/>
            <person name="van Rooyen D."/>
            <person name="Rzeszutek E."/>
            <person name="Saraiva M."/>
            <person name="Secombes C.J."/>
            <person name="Seidl M.F."/>
            <person name="Snel B."/>
            <person name="Stassen J.H."/>
            <person name="Sykes S."/>
            <person name="Tripathy S."/>
            <person name="van den Berg H."/>
            <person name="Vega-Arreguin J.C."/>
            <person name="Wawra S."/>
            <person name="Young S.K."/>
            <person name="Zeng Q."/>
            <person name="Dieguez-Uribeondo J."/>
            <person name="Russ C."/>
            <person name="Tyler B.M."/>
            <person name="van West P."/>
        </authorList>
    </citation>
    <scope>NUCLEOTIDE SEQUENCE [LARGE SCALE GENOMIC DNA]</scope>
    <source>
        <strain evidence="2 3">CBS 223.65</strain>
    </source>
</reference>
<gene>
    <name evidence="2" type="ORF">SPRG_21986</name>
</gene>
<dbReference type="GeneID" id="24142416"/>
<dbReference type="AlphaFoldDB" id="A0A067BP51"/>
<dbReference type="VEuPathDB" id="FungiDB:SPRG_21986"/>
<proteinExistence type="predicted"/>
<evidence type="ECO:0000313" key="3">
    <source>
        <dbReference type="Proteomes" id="UP000030745"/>
    </source>
</evidence>
<feature type="transmembrane region" description="Helical" evidence="1">
    <location>
        <begin position="34"/>
        <end position="59"/>
    </location>
</feature>
<dbReference type="RefSeq" id="XP_012212809.1">
    <property type="nucleotide sequence ID" value="XM_012357419.1"/>
</dbReference>
<keyword evidence="1" id="KW-0472">Membrane</keyword>
<accession>A0A067BP51</accession>
<dbReference type="EMBL" id="KK584094">
    <property type="protein sequence ID" value="KDO16482.1"/>
    <property type="molecule type" value="Genomic_DNA"/>
</dbReference>
<dbReference type="KEGG" id="spar:SPRG_21986"/>
<evidence type="ECO:0000256" key="1">
    <source>
        <dbReference type="SAM" id="Phobius"/>
    </source>
</evidence>
<keyword evidence="1" id="KW-1133">Transmembrane helix</keyword>
<organism evidence="2 3">
    <name type="scientific">Saprolegnia parasitica (strain CBS 223.65)</name>
    <dbReference type="NCBI Taxonomy" id="695850"/>
    <lineage>
        <taxon>Eukaryota</taxon>
        <taxon>Sar</taxon>
        <taxon>Stramenopiles</taxon>
        <taxon>Oomycota</taxon>
        <taxon>Saprolegniomycetes</taxon>
        <taxon>Saprolegniales</taxon>
        <taxon>Saprolegniaceae</taxon>
        <taxon>Saprolegnia</taxon>
    </lineage>
</organism>
<keyword evidence="3" id="KW-1185">Reference proteome</keyword>